<feature type="compositionally biased region" description="Basic residues" evidence="1">
    <location>
        <begin position="197"/>
        <end position="208"/>
    </location>
</feature>
<evidence type="ECO:0000313" key="2">
    <source>
        <dbReference type="EMBL" id="ORD94893.1"/>
    </source>
</evidence>
<evidence type="ECO:0000256" key="1">
    <source>
        <dbReference type="SAM" id="MobiDB-lite"/>
    </source>
</evidence>
<comment type="caution">
    <text evidence="2">The sequence shown here is derived from an EMBL/GenBank/DDBJ whole genome shotgun (WGS) entry which is preliminary data.</text>
</comment>
<evidence type="ECO:0000313" key="3">
    <source>
        <dbReference type="Proteomes" id="UP000192639"/>
    </source>
</evidence>
<dbReference type="AlphaFoldDB" id="A0A1Y1S8V5"/>
<feature type="compositionally biased region" description="Basic residues" evidence="1">
    <location>
        <begin position="148"/>
        <end position="166"/>
    </location>
</feature>
<feature type="region of interest" description="Disordered" evidence="1">
    <location>
        <begin position="146"/>
        <end position="208"/>
    </location>
</feature>
<keyword evidence="3" id="KW-1185">Reference proteome</keyword>
<dbReference type="Proteomes" id="UP000192639">
    <property type="component" value="Unassembled WGS sequence"/>
</dbReference>
<accession>A0A1Y1S8V5</accession>
<protein>
    <submittedName>
        <fullName evidence="2">Uncharacterized protein</fullName>
    </submittedName>
</protein>
<organism evidence="2 3">
    <name type="scientific">Enterospora canceri</name>
    <dbReference type="NCBI Taxonomy" id="1081671"/>
    <lineage>
        <taxon>Eukaryota</taxon>
        <taxon>Fungi</taxon>
        <taxon>Fungi incertae sedis</taxon>
        <taxon>Microsporidia</taxon>
        <taxon>Enterocytozoonidae</taxon>
        <taxon>Enterospora</taxon>
    </lineage>
</organism>
<dbReference type="VEuPathDB" id="MicrosporidiaDB:ECANGB1_2103"/>
<gene>
    <name evidence="2" type="ORF">ECANGB1_2103</name>
</gene>
<feature type="region of interest" description="Disordered" evidence="1">
    <location>
        <begin position="89"/>
        <end position="121"/>
    </location>
</feature>
<proteinExistence type="predicted"/>
<dbReference type="EMBL" id="LWDP01000007">
    <property type="protein sequence ID" value="ORD94893.1"/>
    <property type="molecule type" value="Genomic_DNA"/>
</dbReference>
<sequence>MIVWIIFNRIVMAGGQANSDESLNCHSVDSSLEYVDLDGPHHCFCRLPRRVFYNTIGRCLDIECYYCVKEVKKEPFGIDELQEVADQIKVEDDKKSDEGKEVQKPEEVPGPSKAPEASTPFDLRDALVVEQTMGVTKEMTVDVIQKDRRGRKCRRGKRTQWTKRAKKTEWAKRGMKRKQSKANPPIVIVGREATRKQPPRKAKKITQN</sequence>
<reference evidence="2 3" key="1">
    <citation type="journal article" date="2017" name="Environ. Microbiol.">
        <title>Decay of the glycolytic pathway and adaptation to intranuclear parasitism within Enterocytozoonidae microsporidia.</title>
        <authorList>
            <person name="Wiredu Boakye D."/>
            <person name="Jaroenlak P."/>
            <person name="Prachumwat A."/>
            <person name="Williams T.A."/>
            <person name="Bateman K.S."/>
            <person name="Itsathitphaisarn O."/>
            <person name="Sritunyalucksana K."/>
            <person name="Paszkiewicz K.H."/>
            <person name="Moore K.A."/>
            <person name="Stentiford G.D."/>
            <person name="Williams B.A."/>
        </authorList>
    </citation>
    <scope>NUCLEOTIDE SEQUENCE [LARGE SCALE GENOMIC DNA]</scope>
    <source>
        <strain evidence="2 3">GB1</strain>
    </source>
</reference>
<feature type="compositionally biased region" description="Basic and acidic residues" evidence="1">
    <location>
        <begin position="89"/>
        <end position="107"/>
    </location>
</feature>
<name>A0A1Y1S8V5_9MICR</name>